<evidence type="ECO:0000256" key="1">
    <source>
        <dbReference type="SAM" id="SignalP"/>
    </source>
</evidence>
<gene>
    <name evidence="2" type="ORF">NTA49_04055</name>
</gene>
<comment type="caution">
    <text evidence="2">The sequence shown here is derived from an EMBL/GenBank/DDBJ whole genome shotgun (WGS) entry which is preliminary data.</text>
</comment>
<evidence type="ECO:0000313" key="3">
    <source>
        <dbReference type="Proteomes" id="UP001165396"/>
    </source>
</evidence>
<dbReference type="EMBL" id="JANKJG010000002">
    <property type="protein sequence ID" value="MCR8825701.1"/>
    <property type="molecule type" value="Genomic_DNA"/>
</dbReference>
<dbReference type="Proteomes" id="UP001165396">
    <property type="component" value="Unassembled WGS sequence"/>
</dbReference>
<protein>
    <submittedName>
        <fullName evidence="2">DUF1223 domain-containing protein</fullName>
    </submittedName>
</protein>
<accession>A0ABT1YXT9</accession>
<keyword evidence="3" id="KW-1185">Reference proteome</keyword>
<dbReference type="PANTHER" id="PTHR36057:SF1">
    <property type="entry name" value="LIPOPROTEIN LIPID ATTACHMENT SITE-LIKE PROTEIN, PUTATIVE (DUF1223)-RELATED"/>
    <property type="match status" value="1"/>
</dbReference>
<evidence type="ECO:0000313" key="2">
    <source>
        <dbReference type="EMBL" id="MCR8825701.1"/>
    </source>
</evidence>
<feature type="signal peptide" evidence="1">
    <location>
        <begin position="1"/>
        <end position="20"/>
    </location>
</feature>
<reference evidence="2" key="1">
    <citation type="submission" date="2022-07" db="EMBL/GenBank/DDBJ databases">
        <title>Pseudosulfitobacter sp. strain AP-MA-4, whole genome sequence.</title>
        <authorList>
            <person name="Jiang Y."/>
        </authorList>
    </citation>
    <scope>NUCLEOTIDE SEQUENCE</scope>
    <source>
        <strain evidence="2">AP-MA-4</strain>
    </source>
</reference>
<dbReference type="RefSeq" id="WP_258293376.1">
    <property type="nucleotide sequence ID" value="NZ_JANKJG010000002.1"/>
</dbReference>
<organism evidence="2 3">
    <name type="scientific">Pseudosulfitobacter koreensis</name>
    <dbReference type="NCBI Taxonomy" id="2968472"/>
    <lineage>
        <taxon>Bacteria</taxon>
        <taxon>Pseudomonadati</taxon>
        <taxon>Pseudomonadota</taxon>
        <taxon>Alphaproteobacteria</taxon>
        <taxon>Rhodobacterales</taxon>
        <taxon>Roseobacteraceae</taxon>
        <taxon>Pseudosulfitobacter</taxon>
    </lineage>
</organism>
<name>A0ABT1YXT9_9RHOB</name>
<dbReference type="PANTHER" id="PTHR36057">
    <property type="match status" value="1"/>
</dbReference>
<feature type="chain" id="PRO_5047018516" evidence="1">
    <location>
        <begin position="21"/>
        <end position="230"/>
    </location>
</feature>
<dbReference type="SUPFAM" id="SSF52833">
    <property type="entry name" value="Thioredoxin-like"/>
    <property type="match status" value="1"/>
</dbReference>
<sequence>MKSVLSVMTAALLSVASPGAADQPVVVELFTSQGCSSCPPADKIFAELAHRDDVIALALHVDYWDYIGWKDEFAVPAYAERQRGYAIAADRRSVYTPQMVVNGLTDIVGARPMQLSEAIAQHAALPSLVALDVARDGDALKISARNQGATGGMVVQLVRYEPKRETKITRGENAGLTLEYANIAHDWQVLGTWDGKSDLEMTAHVTGDAPVVVLIQKEAHGAILAAEALR</sequence>
<dbReference type="InterPro" id="IPR036249">
    <property type="entry name" value="Thioredoxin-like_sf"/>
</dbReference>
<dbReference type="Pfam" id="PF06764">
    <property type="entry name" value="DUF1223"/>
    <property type="match status" value="1"/>
</dbReference>
<keyword evidence="1" id="KW-0732">Signal</keyword>
<dbReference type="InterPro" id="IPR010634">
    <property type="entry name" value="DUF1223"/>
</dbReference>
<proteinExistence type="predicted"/>